<keyword evidence="3" id="KW-1185">Reference proteome</keyword>
<comment type="caution">
    <text evidence="2">The sequence shown here is derived from an EMBL/GenBank/DDBJ whole genome shotgun (WGS) entry which is preliminary data.</text>
</comment>
<feature type="compositionally biased region" description="Low complexity" evidence="1">
    <location>
        <begin position="403"/>
        <end position="417"/>
    </location>
</feature>
<feature type="region of interest" description="Disordered" evidence="1">
    <location>
        <begin position="97"/>
        <end position="162"/>
    </location>
</feature>
<reference evidence="2 3" key="1">
    <citation type="journal article" date="2014" name="BMC Genomics">
        <title>Comparative genomics of the major fungal agents of human and animal Sporotrichosis: Sporothrix schenckii and Sporothrix brasiliensis.</title>
        <authorList>
            <person name="Teixeira M.M."/>
            <person name="de Almeida L.G."/>
            <person name="Kubitschek-Barreira P."/>
            <person name="Alves F.L."/>
            <person name="Kioshima E.S."/>
            <person name="Abadio A.K."/>
            <person name="Fernandes L."/>
            <person name="Derengowski L.S."/>
            <person name="Ferreira K.S."/>
            <person name="Souza R.C."/>
            <person name="Ruiz J.C."/>
            <person name="de Andrade N.C."/>
            <person name="Paes H.C."/>
            <person name="Nicola A.M."/>
            <person name="Albuquerque P."/>
            <person name="Gerber A.L."/>
            <person name="Martins V.P."/>
            <person name="Peconick L.D."/>
            <person name="Neto A.V."/>
            <person name="Chaucanez C.B."/>
            <person name="Silva P.A."/>
            <person name="Cunha O.L."/>
            <person name="de Oliveira F.F."/>
            <person name="dos Santos T.C."/>
            <person name="Barros A.L."/>
            <person name="Soares M.A."/>
            <person name="de Oliveira L.M."/>
            <person name="Marini M.M."/>
            <person name="Villalobos-Duno H."/>
            <person name="Cunha M.M."/>
            <person name="de Hoog S."/>
            <person name="da Silveira J.F."/>
            <person name="Henrissat B."/>
            <person name="Nino-Vega G.A."/>
            <person name="Cisalpino P.S."/>
            <person name="Mora-Montes H.M."/>
            <person name="Almeida S.R."/>
            <person name="Stajich J.E."/>
            <person name="Lopes-Bezerra L.M."/>
            <person name="Vasconcelos A.T."/>
            <person name="Felipe M.S."/>
        </authorList>
    </citation>
    <scope>NUCLEOTIDE SEQUENCE [LARGE SCALE GENOMIC DNA]</scope>
    <source>
        <strain evidence="2 3">5110</strain>
    </source>
</reference>
<organism evidence="2 3">
    <name type="scientific">Sporothrix brasiliensis 5110</name>
    <dbReference type="NCBI Taxonomy" id="1398154"/>
    <lineage>
        <taxon>Eukaryota</taxon>
        <taxon>Fungi</taxon>
        <taxon>Dikarya</taxon>
        <taxon>Ascomycota</taxon>
        <taxon>Pezizomycotina</taxon>
        <taxon>Sordariomycetes</taxon>
        <taxon>Sordariomycetidae</taxon>
        <taxon>Ophiostomatales</taxon>
        <taxon>Ophiostomataceae</taxon>
        <taxon>Sporothrix</taxon>
    </lineage>
</organism>
<feature type="compositionally biased region" description="Low complexity" evidence="1">
    <location>
        <begin position="141"/>
        <end position="150"/>
    </location>
</feature>
<feature type="compositionally biased region" description="Polar residues" evidence="1">
    <location>
        <begin position="600"/>
        <end position="618"/>
    </location>
</feature>
<dbReference type="CDD" id="cd00118">
    <property type="entry name" value="LysM"/>
    <property type="match status" value="1"/>
</dbReference>
<dbReference type="InterPro" id="IPR036779">
    <property type="entry name" value="LysM_dom_sf"/>
</dbReference>
<feature type="region of interest" description="Disordered" evidence="1">
    <location>
        <begin position="363"/>
        <end position="477"/>
    </location>
</feature>
<feature type="compositionally biased region" description="Low complexity" evidence="1">
    <location>
        <begin position="626"/>
        <end position="636"/>
    </location>
</feature>
<evidence type="ECO:0000256" key="1">
    <source>
        <dbReference type="SAM" id="MobiDB-lite"/>
    </source>
</evidence>
<feature type="compositionally biased region" description="Polar residues" evidence="1">
    <location>
        <begin position="423"/>
        <end position="442"/>
    </location>
</feature>
<feature type="compositionally biased region" description="Low complexity" evidence="1">
    <location>
        <begin position="14"/>
        <end position="45"/>
    </location>
</feature>
<dbReference type="Proteomes" id="UP000031575">
    <property type="component" value="Unassembled WGS sequence"/>
</dbReference>
<dbReference type="SUPFAM" id="SSF54106">
    <property type="entry name" value="LysM domain"/>
    <property type="match status" value="1"/>
</dbReference>
<dbReference type="OrthoDB" id="2192830at2759"/>
<dbReference type="RefSeq" id="XP_040618104.1">
    <property type="nucleotide sequence ID" value="XM_040758688.1"/>
</dbReference>
<feature type="compositionally biased region" description="Polar residues" evidence="1">
    <location>
        <begin position="50"/>
        <end position="66"/>
    </location>
</feature>
<dbReference type="Gene3D" id="3.10.350.10">
    <property type="entry name" value="LysM domain"/>
    <property type="match status" value="1"/>
</dbReference>
<dbReference type="GeneID" id="63673609"/>
<accession>A0A0C2EU74</accession>
<dbReference type="EMBL" id="AWTV01000008">
    <property type="protein sequence ID" value="KIH90094.1"/>
    <property type="molecule type" value="Genomic_DNA"/>
</dbReference>
<evidence type="ECO:0000313" key="2">
    <source>
        <dbReference type="EMBL" id="KIH90094.1"/>
    </source>
</evidence>
<proteinExistence type="predicted"/>
<protein>
    <submittedName>
        <fullName evidence="2">Peptidoglycan-binding protein</fullName>
    </submittedName>
</protein>
<dbReference type="InterPro" id="IPR018392">
    <property type="entry name" value="LysM"/>
</dbReference>
<feature type="compositionally biased region" description="Polar residues" evidence="1">
    <location>
        <begin position="374"/>
        <end position="394"/>
    </location>
</feature>
<evidence type="ECO:0000313" key="3">
    <source>
        <dbReference type="Proteomes" id="UP000031575"/>
    </source>
</evidence>
<feature type="region of interest" description="Disordered" evidence="1">
    <location>
        <begin position="584"/>
        <end position="643"/>
    </location>
</feature>
<gene>
    <name evidence="2" type="ORF">SPBR_00369</name>
</gene>
<dbReference type="AlphaFoldDB" id="A0A0C2EU74"/>
<feature type="region of interest" description="Disordered" evidence="1">
    <location>
        <begin position="1"/>
        <end position="73"/>
    </location>
</feature>
<sequence length="643" mass="67149">MFSSSGVNTPDGEAAAARPRNRRPNAAVATGGASSSSSAASMTGGLLSPLSASRSHTNLHSGSSGSTFGGLQASSSAASAWVPNWSSIQEFATTLLAGSGSSTSGGGSIPRSRSTGARSPQGRGNVSTRKLPSAWGPAPPDKSSSPSRPSIQDVAAGQTAAREAELKARMTASVLESHPGVNGGLDVRGKFKKRNSDENLRGSAAAAEVEDCLVYIHRVQATDTYFGIILRYRCNEDAFRKANGLWSRDNIQIRKWVALPVDACEIKGRPCDDPSLFPQGVDLMASTPTPRNVPPPASQVNGVSDGDYFGSPAAGSSKTSVTGKSVADDVVSEPPWTHVRWVRLDSSPNPVEIVRMSRTTFGYFPPRRKKSIRGSVSSVSTPRASLDISLSNASLPERPLADSPNRSSRRPSLLGNRVAPGTSPISSSPSRHGLGRTSSNQPAVDPRPEWMRRPGGVGSMSRSVRAPGPARDSLNKWTTKHLPGLNIETLPSMSVMGSETAHFGFGDDQRASIVESSFEDGRDASTAAALKDNGLDKAAASIETWLRGAFAKRPGTPGSAAGTPSTSFAGRIGRQLEETLGDLIELEDGPREDGGPGRTAATSSSGQTLRPNVSTGWRTESEGSIRGRSAVAAAGRAKGKKDD</sequence>
<feature type="compositionally biased region" description="Polar residues" evidence="1">
    <location>
        <begin position="314"/>
        <end position="323"/>
    </location>
</feature>
<feature type="region of interest" description="Disordered" evidence="1">
    <location>
        <begin position="302"/>
        <end position="327"/>
    </location>
</feature>
<dbReference type="VEuPathDB" id="FungiDB:SPBR_00369"/>
<name>A0A0C2EU74_9PEZI</name>
<dbReference type="HOGENOM" id="CLU_015384_0_0_1"/>